<dbReference type="EMBL" id="VSRR010131238">
    <property type="protein sequence ID" value="MPD02401.1"/>
    <property type="molecule type" value="Genomic_DNA"/>
</dbReference>
<keyword evidence="1" id="KW-1133">Transmembrane helix</keyword>
<evidence type="ECO:0000313" key="3">
    <source>
        <dbReference type="Proteomes" id="UP000324222"/>
    </source>
</evidence>
<keyword evidence="1" id="KW-0472">Membrane</keyword>
<comment type="caution">
    <text evidence="2">The sequence shown here is derived from an EMBL/GenBank/DDBJ whole genome shotgun (WGS) entry which is preliminary data.</text>
</comment>
<dbReference type="Proteomes" id="UP000324222">
    <property type="component" value="Unassembled WGS sequence"/>
</dbReference>
<name>A0A5B7K016_PORTR</name>
<feature type="transmembrane region" description="Helical" evidence="1">
    <location>
        <begin position="6"/>
        <end position="29"/>
    </location>
</feature>
<evidence type="ECO:0000313" key="2">
    <source>
        <dbReference type="EMBL" id="MPD02401.1"/>
    </source>
</evidence>
<evidence type="ECO:0000256" key="1">
    <source>
        <dbReference type="SAM" id="Phobius"/>
    </source>
</evidence>
<keyword evidence="3" id="KW-1185">Reference proteome</keyword>
<gene>
    <name evidence="2" type="ORF">E2C01_097980</name>
</gene>
<dbReference type="AlphaFoldDB" id="A0A5B7K016"/>
<organism evidence="2 3">
    <name type="scientific">Portunus trituberculatus</name>
    <name type="common">Swimming crab</name>
    <name type="synonym">Neptunus trituberculatus</name>
    <dbReference type="NCBI Taxonomy" id="210409"/>
    <lineage>
        <taxon>Eukaryota</taxon>
        <taxon>Metazoa</taxon>
        <taxon>Ecdysozoa</taxon>
        <taxon>Arthropoda</taxon>
        <taxon>Crustacea</taxon>
        <taxon>Multicrustacea</taxon>
        <taxon>Malacostraca</taxon>
        <taxon>Eumalacostraca</taxon>
        <taxon>Eucarida</taxon>
        <taxon>Decapoda</taxon>
        <taxon>Pleocyemata</taxon>
        <taxon>Brachyura</taxon>
        <taxon>Eubrachyura</taxon>
        <taxon>Portunoidea</taxon>
        <taxon>Portunidae</taxon>
        <taxon>Portuninae</taxon>
        <taxon>Portunus</taxon>
    </lineage>
</organism>
<reference evidence="2 3" key="1">
    <citation type="submission" date="2019-05" db="EMBL/GenBank/DDBJ databases">
        <title>Another draft genome of Portunus trituberculatus and its Hox gene families provides insights of decapod evolution.</title>
        <authorList>
            <person name="Jeong J.-H."/>
            <person name="Song I."/>
            <person name="Kim S."/>
            <person name="Choi T."/>
            <person name="Kim D."/>
            <person name="Ryu S."/>
            <person name="Kim W."/>
        </authorList>
    </citation>
    <scope>NUCLEOTIDE SEQUENCE [LARGE SCALE GENOMIC DNA]</scope>
    <source>
        <tissue evidence="2">Muscle</tissue>
    </source>
</reference>
<keyword evidence="1" id="KW-0812">Transmembrane</keyword>
<accession>A0A5B7K016</accession>
<protein>
    <submittedName>
        <fullName evidence="2">Uncharacterized protein</fullName>
    </submittedName>
</protein>
<sequence length="61" mass="6881">MARFCYPVGVVRSVAISIVFILSVVVVVVPKEEFPYQFFKYTRCTGKVRLGQVRLGKVRSG</sequence>
<proteinExistence type="predicted"/>